<sequence length="359" mass="38861">MDFMSIPTLSGIDAQIITTHRITTRVLFSGSSGVPALFLHGNLMSATCWEEVMLDLPAGYWAIAPDQRGYGAADPSAKIHATQGMGELADDAIALLDYLKIEQAHIIGHSMGGSVIWRLLIDYPERFLSATLVTPVPPYGFGATKDAIGAPCSPDFAGSGAGLIHPEMVKCFKDGERGLENPLGSRAIFRGLVVKPPFIPAREEELLSAMLATHLGERDFPGDSSPSSHWPYVAPGDWGPLNALSPKHAPQVENLYAAYPKTSILWIRGSHDLLISNRSAFDPAIAGAEGLLPGWPGDALYPPQPMLDQIRTVLENYAAAGGAYREVILQDTGHMPYLERPMAFNQAFHRHLQAFAARQ</sequence>
<reference evidence="2" key="1">
    <citation type="submission" date="2019-02" db="EMBL/GenBank/DDBJ databases">
        <authorList>
            <person name="Gruber-Vodicka R. H."/>
            <person name="Seah K. B. B."/>
        </authorList>
    </citation>
    <scope>NUCLEOTIDE SEQUENCE</scope>
    <source>
        <strain evidence="2">BECK_BZ197</strain>
        <strain evidence="4">BECK_BZ198</strain>
        <strain evidence="3">BECK_BZ199</strain>
    </source>
</reference>
<dbReference type="GO" id="GO:0016787">
    <property type="term" value="F:hydrolase activity"/>
    <property type="evidence" value="ECO:0007669"/>
    <property type="project" value="UniProtKB-KW"/>
</dbReference>
<dbReference type="Pfam" id="PF00561">
    <property type="entry name" value="Abhydrolase_1"/>
    <property type="match status" value="1"/>
</dbReference>
<dbReference type="InterPro" id="IPR029058">
    <property type="entry name" value="AB_hydrolase_fold"/>
</dbReference>
<keyword evidence="2" id="KW-0378">Hydrolase</keyword>
<dbReference type="PRINTS" id="PR00412">
    <property type="entry name" value="EPOXHYDRLASE"/>
</dbReference>
<evidence type="ECO:0000313" key="4">
    <source>
        <dbReference type="EMBL" id="VFK76097.1"/>
    </source>
</evidence>
<dbReference type="Gene3D" id="3.40.50.1820">
    <property type="entry name" value="alpha/beta hydrolase"/>
    <property type="match status" value="1"/>
</dbReference>
<dbReference type="InterPro" id="IPR000639">
    <property type="entry name" value="Epox_hydrolase-like"/>
</dbReference>
<evidence type="ECO:0000313" key="2">
    <source>
        <dbReference type="EMBL" id="VFK28758.1"/>
    </source>
</evidence>
<accession>A0A450XHW5</accession>
<evidence type="ECO:0000259" key="1">
    <source>
        <dbReference type="Pfam" id="PF00561"/>
    </source>
</evidence>
<dbReference type="PANTHER" id="PTHR43798:SF33">
    <property type="entry name" value="HYDROLASE, PUTATIVE (AFU_ORTHOLOGUE AFUA_2G14860)-RELATED"/>
    <property type="match status" value="1"/>
</dbReference>
<dbReference type="GO" id="GO:0016020">
    <property type="term" value="C:membrane"/>
    <property type="evidence" value="ECO:0007669"/>
    <property type="project" value="TreeGrafter"/>
</dbReference>
<dbReference type="AlphaFoldDB" id="A0A450XHW5"/>
<proteinExistence type="predicted"/>
<evidence type="ECO:0000313" key="3">
    <source>
        <dbReference type="EMBL" id="VFK33309.1"/>
    </source>
</evidence>
<name>A0A450XHW5_9GAMM</name>
<dbReference type="EMBL" id="CAADGH010000041">
    <property type="protein sequence ID" value="VFK76097.1"/>
    <property type="molecule type" value="Genomic_DNA"/>
</dbReference>
<dbReference type="InterPro" id="IPR000073">
    <property type="entry name" value="AB_hydrolase_1"/>
</dbReference>
<dbReference type="PANTHER" id="PTHR43798">
    <property type="entry name" value="MONOACYLGLYCEROL LIPASE"/>
    <property type="match status" value="1"/>
</dbReference>
<dbReference type="InterPro" id="IPR050266">
    <property type="entry name" value="AB_hydrolase_sf"/>
</dbReference>
<organism evidence="2">
    <name type="scientific">Candidatus Kentrum sp. MB</name>
    <dbReference type="NCBI Taxonomy" id="2138164"/>
    <lineage>
        <taxon>Bacteria</taxon>
        <taxon>Pseudomonadati</taxon>
        <taxon>Pseudomonadota</taxon>
        <taxon>Gammaproteobacteria</taxon>
        <taxon>Candidatus Kentrum</taxon>
    </lineage>
</organism>
<dbReference type="EMBL" id="CAADFQ010000043">
    <property type="protein sequence ID" value="VFK33309.1"/>
    <property type="molecule type" value="Genomic_DNA"/>
</dbReference>
<dbReference type="PRINTS" id="PR00111">
    <property type="entry name" value="ABHYDROLASE"/>
</dbReference>
<protein>
    <submittedName>
        <fullName evidence="2">Alpha/beta hydrolase fold</fullName>
    </submittedName>
</protein>
<dbReference type="SUPFAM" id="SSF53474">
    <property type="entry name" value="alpha/beta-Hydrolases"/>
    <property type="match status" value="1"/>
</dbReference>
<gene>
    <name evidence="2" type="ORF">BECKMB1821G_GA0114241_104123</name>
    <name evidence="4" type="ORF">BECKMB1821H_GA0114242_104125</name>
    <name evidence="3" type="ORF">BECKMB1821I_GA0114274_104325</name>
</gene>
<dbReference type="EMBL" id="CAADFO010000041">
    <property type="protein sequence ID" value="VFK28758.1"/>
    <property type="molecule type" value="Genomic_DNA"/>
</dbReference>
<feature type="domain" description="AB hydrolase-1" evidence="1">
    <location>
        <begin position="37"/>
        <end position="141"/>
    </location>
</feature>